<reference evidence="2 3" key="1">
    <citation type="submission" date="2020-02" db="EMBL/GenBank/DDBJ databases">
        <title>Genome sequence of strain CCNWXJ40-4.</title>
        <authorList>
            <person name="Gao J."/>
            <person name="Sun J."/>
        </authorList>
    </citation>
    <scope>NUCLEOTIDE SEQUENCE [LARGE SCALE GENOMIC DNA]</scope>
    <source>
        <strain evidence="2 3">CCNWXJ 40-4</strain>
    </source>
</reference>
<keyword evidence="3" id="KW-1185">Reference proteome</keyword>
<evidence type="ECO:0000313" key="3">
    <source>
        <dbReference type="Proteomes" id="UP001642900"/>
    </source>
</evidence>
<protein>
    <submittedName>
        <fullName evidence="2">MucR family transcriptional regulator</fullName>
    </submittedName>
</protein>
<dbReference type="Pfam" id="PF05443">
    <property type="entry name" value="ROS_MUCR"/>
    <property type="match status" value="1"/>
</dbReference>
<sequence>MVEIAAQLDVEILADIVSAYVSNNSVPPAALPDLIANVAAAVGRLMQRTTEVEARRLKTSVPVRKSLTPDYIICLEDGKKFKSLKRHLSSQHGMTPDEYRAKWNLPADYPMVAPSYATARS</sequence>
<dbReference type="InterPro" id="IPR008807">
    <property type="entry name" value="ROS_MUCR"/>
</dbReference>
<dbReference type="GO" id="GO:0006355">
    <property type="term" value="P:regulation of DNA-templated transcription"/>
    <property type="evidence" value="ECO:0007669"/>
    <property type="project" value="InterPro"/>
</dbReference>
<proteinExistence type="inferred from homology"/>
<accession>A0A6G4WM90</accession>
<dbReference type="GO" id="GO:0003677">
    <property type="term" value="F:DNA binding"/>
    <property type="evidence" value="ECO:0007669"/>
    <property type="project" value="InterPro"/>
</dbReference>
<dbReference type="Proteomes" id="UP001642900">
    <property type="component" value="Unassembled WGS sequence"/>
</dbReference>
<dbReference type="Gene3D" id="1.10.10.1550">
    <property type="entry name" value="ROS/MUCR transcriptional regulator protein"/>
    <property type="match status" value="1"/>
</dbReference>
<comment type="caution">
    <text evidence="2">The sequence shown here is derived from an EMBL/GenBank/DDBJ whole genome shotgun (WGS) entry which is preliminary data.</text>
</comment>
<comment type="similarity">
    <text evidence="1">Belongs to the ros/MucR family.</text>
</comment>
<name>A0A6G4WM90_9HYPH</name>
<gene>
    <name evidence="2" type="ORF">G6N73_30285</name>
</gene>
<dbReference type="AlphaFoldDB" id="A0A6G4WM90"/>
<evidence type="ECO:0000313" key="2">
    <source>
        <dbReference type="EMBL" id="NGO55303.1"/>
    </source>
</evidence>
<dbReference type="EMBL" id="JAAKZF010000090">
    <property type="protein sequence ID" value="NGO55303.1"/>
    <property type="molecule type" value="Genomic_DNA"/>
</dbReference>
<organism evidence="2 3">
    <name type="scientific">Allomesorhizobium camelthorni</name>
    <dbReference type="NCBI Taxonomy" id="475069"/>
    <lineage>
        <taxon>Bacteria</taxon>
        <taxon>Pseudomonadati</taxon>
        <taxon>Pseudomonadota</taxon>
        <taxon>Alphaproteobacteria</taxon>
        <taxon>Hyphomicrobiales</taxon>
        <taxon>Phyllobacteriaceae</taxon>
        <taxon>Allomesorhizobium</taxon>
    </lineage>
</organism>
<dbReference type="InterPro" id="IPR041920">
    <property type="entry name" value="ROS/MUCR_sf"/>
</dbReference>
<dbReference type="GO" id="GO:0008270">
    <property type="term" value="F:zinc ion binding"/>
    <property type="evidence" value="ECO:0007669"/>
    <property type="project" value="InterPro"/>
</dbReference>
<evidence type="ECO:0000256" key="1">
    <source>
        <dbReference type="ARBA" id="ARBA00007031"/>
    </source>
</evidence>